<protein>
    <submittedName>
        <fullName evidence="2">Uncharacterized protein</fullName>
    </submittedName>
</protein>
<reference evidence="2 3" key="1">
    <citation type="submission" date="2018-06" db="EMBL/GenBank/DDBJ databases">
        <title>Genomic Encyclopedia of Type Strains, Phase I: the one thousand microbial genomes (KMG-I) project.</title>
        <authorList>
            <person name="Kyrpides N."/>
        </authorList>
    </citation>
    <scope>NUCLEOTIDE SEQUENCE [LARGE SCALE GENOMIC DNA]</scope>
    <source>
        <strain evidence="2 3">DSM 19573</strain>
    </source>
</reference>
<proteinExistence type="predicted"/>
<name>A0A318XKN4_9FIRM</name>
<dbReference type="AlphaFoldDB" id="A0A318XKN4"/>
<dbReference type="OrthoDB" id="1047115at2"/>
<feature type="transmembrane region" description="Helical" evidence="1">
    <location>
        <begin position="7"/>
        <end position="24"/>
    </location>
</feature>
<feature type="transmembrane region" description="Helical" evidence="1">
    <location>
        <begin position="30"/>
        <end position="49"/>
    </location>
</feature>
<feature type="transmembrane region" description="Helical" evidence="1">
    <location>
        <begin position="56"/>
        <end position="75"/>
    </location>
</feature>
<dbReference type="RefSeq" id="WP_110461758.1">
    <property type="nucleotide sequence ID" value="NZ_QKMR01000008.1"/>
</dbReference>
<evidence type="ECO:0000313" key="3">
    <source>
        <dbReference type="Proteomes" id="UP000248132"/>
    </source>
</evidence>
<keyword evidence="1" id="KW-0812">Transmembrane</keyword>
<keyword evidence="1" id="KW-1133">Transmembrane helix</keyword>
<evidence type="ECO:0000256" key="1">
    <source>
        <dbReference type="SAM" id="Phobius"/>
    </source>
</evidence>
<keyword evidence="1" id="KW-0472">Membrane</keyword>
<accession>A0A318XKN4</accession>
<evidence type="ECO:0000313" key="2">
    <source>
        <dbReference type="EMBL" id="PYG88010.1"/>
    </source>
</evidence>
<dbReference type="Proteomes" id="UP000248132">
    <property type="component" value="Unassembled WGS sequence"/>
</dbReference>
<organism evidence="2 3">
    <name type="scientific">Ruminiclostridium sufflavum DSM 19573</name>
    <dbReference type="NCBI Taxonomy" id="1121337"/>
    <lineage>
        <taxon>Bacteria</taxon>
        <taxon>Bacillati</taxon>
        <taxon>Bacillota</taxon>
        <taxon>Clostridia</taxon>
        <taxon>Eubacteriales</taxon>
        <taxon>Oscillospiraceae</taxon>
        <taxon>Ruminiclostridium</taxon>
    </lineage>
</organism>
<feature type="transmembrane region" description="Helical" evidence="1">
    <location>
        <begin position="81"/>
        <end position="99"/>
    </location>
</feature>
<sequence>MSKLFKSLIMGAIVGILEVCLMTFQNADLYSNISTLIHWIVLGFLINYVNLNIKPWLKGILLAEITALPIVALLLKSEPVSGVPILVLSAVFGAILGIWGDKYAK</sequence>
<keyword evidence="3" id="KW-1185">Reference proteome</keyword>
<gene>
    <name evidence="2" type="ORF">LY28_01720</name>
</gene>
<dbReference type="EMBL" id="QKMR01000008">
    <property type="protein sequence ID" value="PYG88010.1"/>
    <property type="molecule type" value="Genomic_DNA"/>
</dbReference>
<comment type="caution">
    <text evidence="2">The sequence shown here is derived from an EMBL/GenBank/DDBJ whole genome shotgun (WGS) entry which is preliminary data.</text>
</comment>